<dbReference type="RefSeq" id="WP_176909865.1">
    <property type="nucleotide sequence ID" value="NZ_JABKAU010000044.1"/>
</dbReference>
<evidence type="ECO:0000256" key="5">
    <source>
        <dbReference type="SAM" id="SignalP"/>
    </source>
</evidence>
<organism evidence="7 8">
    <name type="scientific">Hymenobacter lapidiphilus</name>
    <dbReference type="NCBI Taxonomy" id="2608003"/>
    <lineage>
        <taxon>Bacteria</taxon>
        <taxon>Pseudomonadati</taxon>
        <taxon>Bacteroidota</taxon>
        <taxon>Cytophagia</taxon>
        <taxon>Cytophagales</taxon>
        <taxon>Hymenobacteraceae</taxon>
        <taxon>Hymenobacter</taxon>
    </lineage>
</organism>
<dbReference type="Proteomes" id="UP000565521">
    <property type="component" value="Unassembled WGS sequence"/>
</dbReference>
<proteinExistence type="predicted"/>
<feature type="signal peptide" evidence="5">
    <location>
        <begin position="1"/>
        <end position="18"/>
    </location>
</feature>
<dbReference type="PANTHER" id="PTHR42852">
    <property type="entry name" value="THIOL:DISULFIDE INTERCHANGE PROTEIN DSBE"/>
    <property type="match status" value="1"/>
</dbReference>
<dbReference type="GO" id="GO:0017004">
    <property type="term" value="P:cytochrome complex assembly"/>
    <property type="evidence" value="ECO:0007669"/>
    <property type="project" value="UniProtKB-KW"/>
</dbReference>
<evidence type="ECO:0000313" key="8">
    <source>
        <dbReference type="Proteomes" id="UP000565521"/>
    </source>
</evidence>
<accession>A0A7Y7U6Y5</accession>
<evidence type="ECO:0000256" key="2">
    <source>
        <dbReference type="ARBA" id="ARBA00022748"/>
    </source>
</evidence>
<dbReference type="SUPFAM" id="SSF52833">
    <property type="entry name" value="Thioredoxin-like"/>
    <property type="match status" value="1"/>
</dbReference>
<dbReference type="AlphaFoldDB" id="A0A7Y7U6Y5"/>
<keyword evidence="3" id="KW-1015">Disulfide bond</keyword>
<keyword evidence="8" id="KW-1185">Reference proteome</keyword>
<sequence>MKQFLLPLLLTVSGLAQAQQPFPYTIKGQLGKVSAPAKVYLVRGLTVLDSAAVKNGAFELKGTTGELSTADLILRKSGRLGSLYGPLGDRTRVFLEPGTIVVTSPDSLAHASMKGGPNTTDYLRLGETLKPAIASMQAFGAESMKVPESQQQSPAFKERMQAGFAGFQKQLGDATYAFIKMNPNSWVSLDALQGMQMMDLPQYATVAPLYEALSPELRNSAAGRKYGELVKGLKAVAVGALAPDFSQQTPDGKTVSLRDYRGKYVLVDFWASWCGPCRQENPAVIKAYNEYKGRNFEVLGVSLDEAKNRAKWVKAIADDQLPWAQVSDLKGWENAAARQYQVTGIPQNFLIDPDGKILAINLKGEELRAALAQYVRP</sequence>
<dbReference type="Pfam" id="PF14289">
    <property type="entry name" value="DUF4369"/>
    <property type="match status" value="1"/>
</dbReference>
<dbReference type="InterPro" id="IPR036249">
    <property type="entry name" value="Thioredoxin-like_sf"/>
</dbReference>
<dbReference type="EMBL" id="JABKAU010000044">
    <property type="protein sequence ID" value="NVO33013.1"/>
    <property type="molecule type" value="Genomic_DNA"/>
</dbReference>
<feature type="domain" description="Thioredoxin" evidence="6">
    <location>
        <begin position="236"/>
        <end position="377"/>
    </location>
</feature>
<dbReference type="Pfam" id="PF00578">
    <property type="entry name" value="AhpC-TSA"/>
    <property type="match status" value="1"/>
</dbReference>
<dbReference type="GO" id="GO:0016209">
    <property type="term" value="F:antioxidant activity"/>
    <property type="evidence" value="ECO:0007669"/>
    <property type="project" value="InterPro"/>
</dbReference>
<dbReference type="Gene3D" id="3.40.30.10">
    <property type="entry name" value="Glutaredoxin"/>
    <property type="match status" value="1"/>
</dbReference>
<dbReference type="InterPro" id="IPR050553">
    <property type="entry name" value="Thioredoxin_ResA/DsbE_sf"/>
</dbReference>
<comment type="caution">
    <text evidence="7">The sequence shown here is derived from an EMBL/GenBank/DDBJ whole genome shotgun (WGS) entry which is preliminary data.</text>
</comment>
<protein>
    <submittedName>
        <fullName evidence="7">AhpC/TSA family protein</fullName>
    </submittedName>
</protein>
<dbReference type="CDD" id="cd02966">
    <property type="entry name" value="TlpA_like_family"/>
    <property type="match status" value="1"/>
</dbReference>
<dbReference type="InterPro" id="IPR025380">
    <property type="entry name" value="DUF4369"/>
</dbReference>
<evidence type="ECO:0000256" key="4">
    <source>
        <dbReference type="ARBA" id="ARBA00023284"/>
    </source>
</evidence>
<dbReference type="PROSITE" id="PS51352">
    <property type="entry name" value="THIOREDOXIN_2"/>
    <property type="match status" value="1"/>
</dbReference>
<evidence type="ECO:0000256" key="1">
    <source>
        <dbReference type="ARBA" id="ARBA00004196"/>
    </source>
</evidence>
<name>A0A7Y7U6Y5_9BACT</name>
<keyword evidence="2" id="KW-0201">Cytochrome c-type biogenesis</keyword>
<dbReference type="PROSITE" id="PS00194">
    <property type="entry name" value="THIOREDOXIN_1"/>
    <property type="match status" value="1"/>
</dbReference>
<evidence type="ECO:0000259" key="6">
    <source>
        <dbReference type="PROSITE" id="PS51352"/>
    </source>
</evidence>
<comment type="subcellular location">
    <subcellularLocation>
        <location evidence="1">Cell envelope</location>
    </subcellularLocation>
</comment>
<dbReference type="InterPro" id="IPR000866">
    <property type="entry name" value="AhpC/TSA"/>
</dbReference>
<evidence type="ECO:0000256" key="3">
    <source>
        <dbReference type="ARBA" id="ARBA00023157"/>
    </source>
</evidence>
<dbReference type="InterPro" id="IPR017937">
    <property type="entry name" value="Thioredoxin_CS"/>
</dbReference>
<evidence type="ECO:0000313" key="7">
    <source>
        <dbReference type="EMBL" id="NVO33013.1"/>
    </source>
</evidence>
<dbReference type="InterPro" id="IPR013766">
    <property type="entry name" value="Thioredoxin_domain"/>
</dbReference>
<dbReference type="GO" id="GO:0030313">
    <property type="term" value="C:cell envelope"/>
    <property type="evidence" value="ECO:0007669"/>
    <property type="project" value="UniProtKB-SubCell"/>
</dbReference>
<dbReference type="GO" id="GO:0016491">
    <property type="term" value="F:oxidoreductase activity"/>
    <property type="evidence" value="ECO:0007669"/>
    <property type="project" value="InterPro"/>
</dbReference>
<keyword evidence="5" id="KW-0732">Signal</keyword>
<dbReference type="PANTHER" id="PTHR42852:SF6">
    <property type="entry name" value="THIOL:DISULFIDE INTERCHANGE PROTEIN DSBE"/>
    <property type="match status" value="1"/>
</dbReference>
<reference evidence="7 8" key="1">
    <citation type="submission" date="2020-05" db="EMBL/GenBank/DDBJ databases">
        <title>Hymenobacter terrestris sp. nov. and Hymenobacter lapidiphilus sp. nov., isolated from regoliths in Antarctica.</title>
        <authorList>
            <person name="Sedlacek I."/>
            <person name="Pantucek R."/>
            <person name="Zeman M."/>
            <person name="Holochova P."/>
            <person name="Kralova S."/>
            <person name="Stankova E."/>
            <person name="Sedo O."/>
            <person name="Micenkova L."/>
            <person name="Svec P."/>
            <person name="Gupta V."/>
            <person name="Sood U."/>
            <person name="Korpole U.S."/>
            <person name="Lal R."/>
        </authorList>
    </citation>
    <scope>NUCLEOTIDE SEQUENCE [LARGE SCALE GENOMIC DNA]</scope>
    <source>
        <strain evidence="7 8">P5342</strain>
    </source>
</reference>
<keyword evidence="4" id="KW-0676">Redox-active center</keyword>
<gene>
    <name evidence="7" type="ORF">HW554_17515</name>
</gene>
<feature type="chain" id="PRO_5031501369" evidence="5">
    <location>
        <begin position="19"/>
        <end position="377"/>
    </location>
</feature>